<dbReference type="GO" id="GO:0005829">
    <property type="term" value="C:cytosol"/>
    <property type="evidence" value="ECO:0007669"/>
    <property type="project" value="TreeGrafter"/>
</dbReference>
<dbReference type="EMBL" id="AP023367">
    <property type="protein sequence ID" value="BCJ93227.1"/>
    <property type="molecule type" value="Genomic_DNA"/>
</dbReference>
<reference evidence="2 3" key="1">
    <citation type="journal article" date="2016" name="Int. J. Syst. Evol. Microbiol.">
        <title>Descriptions of Anaerotaenia torta gen. nov., sp. nov. and Anaerocolumna cellulosilytica gen. nov., sp. nov. isolated from a methanogenic reactor of cattle waste.</title>
        <authorList>
            <person name="Uek A."/>
            <person name="Ohtaki Y."/>
            <person name="Kaku N."/>
            <person name="Ueki K."/>
        </authorList>
    </citation>
    <scope>NUCLEOTIDE SEQUENCE [LARGE SCALE GENOMIC DNA]</scope>
    <source>
        <strain evidence="2 3">SN021</strain>
    </source>
</reference>
<dbReference type="PANTHER" id="PTHR11803:SF58">
    <property type="entry name" value="PROTEIN HMF1-RELATED"/>
    <property type="match status" value="1"/>
</dbReference>
<dbReference type="RefSeq" id="WP_184095163.1">
    <property type="nucleotide sequence ID" value="NZ_AP023367.1"/>
</dbReference>
<dbReference type="KEGG" id="acel:acsn021_07960"/>
<protein>
    <submittedName>
        <fullName evidence="2">Uncharacterized protein</fullName>
    </submittedName>
</protein>
<sequence length="127" mass="14212">MANIKTYNHNLWDHGISQAYSVNGTIYISGQFSHDLEGTFIGEGDIEMQSRQTFKNIDQVLAEFGVTKYNLAYVEIYLADASNHSDSVIKLFKEYLGQHRPAGTLVGVPYFAFPAQLIEISAVAYIN</sequence>
<dbReference type="CDD" id="cd00448">
    <property type="entry name" value="YjgF_YER057c_UK114_family"/>
    <property type="match status" value="1"/>
</dbReference>
<keyword evidence="3" id="KW-1185">Reference proteome</keyword>
<accession>A0A6S6QZE2</accession>
<dbReference type="Proteomes" id="UP000515561">
    <property type="component" value="Chromosome"/>
</dbReference>
<dbReference type="GO" id="GO:0019239">
    <property type="term" value="F:deaminase activity"/>
    <property type="evidence" value="ECO:0007669"/>
    <property type="project" value="TreeGrafter"/>
</dbReference>
<dbReference type="SUPFAM" id="SSF55298">
    <property type="entry name" value="YjgF-like"/>
    <property type="match status" value="1"/>
</dbReference>
<evidence type="ECO:0000313" key="2">
    <source>
        <dbReference type="EMBL" id="BCJ93227.1"/>
    </source>
</evidence>
<dbReference type="PANTHER" id="PTHR11803">
    <property type="entry name" value="2-IMINOBUTANOATE/2-IMINOPROPANOATE DEAMINASE RIDA"/>
    <property type="match status" value="1"/>
</dbReference>
<name>A0A6S6QZE2_9FIRM</name>
<proteinExistence type="inferred from homology"/>
<organism evidence="2 3">
    <name type="scientific">Anaerocolumna cellulosilytica</name>
    <dbReference type="NCBI Taxonomy" id="433286"/>
    <lineage>
        <taxon>Bacteria</taxon>
        <taxon>Bacillati</taxon>
        <taxon>Bacillota</taxon>
        <taxon>Clostridia</taxon>
        <taxon>Lachnospirales</taxon>
        <taxon>Lachnospiraceae</taxon>
        <taxon>Anaerocolumna</taxon>
    </lineage>
</organism>
<dbReference type="Gene3D" id="3.30.1330.40">
    <property type="entry name" value="RutC-like"/>
    <property type="match status" value="1"/>
</dbReference>
<dbReference type="InterPro" id="IPR006175">
    <property type="entry name" value="YjgF/YER057c/UK114"/>
</dbReference>
<dbReference type="InterPro" id="IPR035959">
    <property type="entry name" value="RutC-like_sf"/>
</dbReference>
<evidence type="ECO:0000256" key="1">
    <source>
        <dbReference type="ARBA" id="ARBA00010552"/>
    </source>
</evidence>
<dbReference type="AlphaFoldDB" id="A0A6S6QZE2"/>
<dbReference type="Pfam" id="PF01042">
    <property type="entry name" value="Ribonuc_L-PSP"/>
    <property type="match status" value="1"/>
</dbReference>
<comment type="similarity">
    <text evidence="1">Belongs to the RutC family.</text>
</comment>
<gene>
    <name evidence="2" type="ORF">acsn021_07960</name>
</gene>
<evidence type="ECO:0000313" key="3">
    <source>
        <dbReference type="Proteomes" id="UP000515561"/>
    </source>
</evidence>